<feature type="region of interest" description="Disordered" evidence="10">
    <location>
        <begin position="1"/>
        <end position="23"/>
    </location>
</feature>
<dbReference type="PROSITE" id="PS00108">
    <property type="entry name" value="PROTEIN_KINASE_ST"/>
    <property type="match status" value="1"/>
</dbReference>
<evidence type="ECO:0000256" key="8">
    <source>
        <dbReference type="PROSITE-ProRule" id="PRU10141"/>
    </source>
</evidence>
<dbReference type="InterPro" id="IPR050538">
    <property type="entry name" value="MAP_kinase_kinase_kinase"/>
</dbReference>
<protein>
    <recommendedName>
        <fullName evidence="1">mitogen-activated protein kinase</fullName>
        <ecNumber evidence="1">2.7.11.24</ecNumber>
    </recommendedName>
</protein>
<evidence type="ECO:0000256" key="3">
    <source>
        <dbReference type="ARBA" id="ARBA00022741"/>
    </source>
</evidence>
<keyword evidence="3 8" id="KW-0547">Nucleotide-binding</keyword>
<keyword evidence="13" id="KW-1185">Reference proteome</keyword>
<gene>
    <name evidence="12" type="ORF">CCHLO57077_00014181</name>
</gene>
<evidence type="ECO:0000256" key="10">
    <source>
        <dbReference type="SAM" id="MobiDB-lite"/>
    </source>
</evidence>
<dbReference type="InterPro" id="IPR017441">
    <property type="entry name" value="Protein_kinase_ATP_BS"/>
</dbReference>
<dbReference type="PROSITE" id="PS00107">
    <property type="entry name" value="PROTEIN_KINASE_ATP"/>
    <property type="match status" value="1"/>
</dbReference>
<comment type="similarity">
    <text evidence="9">Belongs to the protein kinase superfamily.</text>
</comment>
<dbReference type="SMART" id="SM00220">
    <property type="entry name" value="S_TKc"/>
    <property type="match status" value="1"/>
</dbReference>
<sequence>MTGQHKTSGRRMTSGRRKTDGMPEVGERANVLFHLEPVNRRTERLYKDAENSPLQAIDEYGTVVLQIGHATSVWGSRTLACIGRHRLDICLYDPSISVFQCFFEINRDTGVIMFNDISIRSTSRFIGSNATDFPPNLPRRVVILPRVNTQIQLGHEGVIQFKIVWNDSHPQGAIAAAQALPLPHGTTDNQEIGVCGGGITPRLTRPKSKSPSIWNANIKRTKIDDLGAGGFGMVSKGINLFTGEFMAVKQLKQRPRIVEFYGSSGHDTGSIKMFMGLRDGSLASFLKKYPGTSRIDLAQRVLRQMLEALACVASHNMIHHDVKPGNILYSMGSCLESTEFFLCDFGQAYKGGVDKECGGTRLFRPPEIFQRRPNTPKVDIWALFVTMLEILDEKDWRRRSRKCDASANSQFHPIELVEEFADDEETEAYTFRKMARIDPDKRYSAEGQTNLESS</sequence>
<evidence type="ECO:0000259" key="11">
    <source>
        <dbReference type="PROSITE" id="PS50011"/>
    </source>
</evidence>
<dbReference type="PROSITE" id="PS50011">
    <property type="entry name" value="PROTEIN_KINASE_DOM"/>
    <property type="match status" value="1"/>
</dbReference>
<dbReference type="PANTHER" id="PTHR48016">
    <property type="entry name" value="MAP KINASE KINASE KINASE SSK2-RELATED-RELATED"/>
    <property type="match status" value="1"/>
</dbReference>
<accession>A0AA35Q090</accession>
<dbReference type="GO" id="GO:0004707">
    <property type="term" value="F:MAP kinase activity"/>
    <property type="evidence" value="ECO:0007669"/>
    <property type="project" value="UniProtKB-EC"/>
</dbReference>
<evidence type="ECO:0000256" key="6">
    <source>
        <dbReference type="ARBA" id="ARBA00047919"/>
    </source>
</evidence>
<dbReference type="EC" id="2.7.11.24" evidence="1"/>
<keyword evidence="9" id="KW-0723">Serine/threonine-protein kinase</keyword>
<organism evidence="12 13">
    <name type="scientific">Clonostachys chloroleuca</name>
    <dbReference type="NCBI Taxonomy" id="1926264"/>
    <lineage>
        <taxon>Eukaryota</taxon>
        <taxon>Fungi</taxon>
        <taxon>Dikarya</taxon>
        <taxon>Ascomycota</taxon>
        <taxon>Pezizomycotina</taxon>
        <taxon>Sordariomycetes</taxon>
        <taxon>Hypocreomycetidae</taxon>
        <taxon>Hypocreales</taxon>
        <taxon>Bionectriaceae</taxon>
        <taxon>Clonostachys</taxon>
    </lineage>
</organism>
<dbReference type="Pfam" id="PF00069">
    <property type="entry name" value="Pkinase"/>
    <property type="match status" value="1"/>
</dbReference>
<dbReference type="AlphaFoldDB" id="A0AA35Q090"/>
<feature type="domain" description="Protein kinase" evidence="11">
    <location>
        <begin position="220"/>
        <end position="454"/>
    </location>
</feature>
<dbReference type="SUPFAM" id="SSF56112">
    <property type="entry name" value="Protein kinase-like (PK-like)"/>
    <property type="match status" value="1"/>
</dbReference>
<proteinExistence type="inferred from homology"/>
<keyword evidence="2" id="KW-0808">Transferase</keyword>
<evidence type="ECO:0000313" key="13">
    <source>
        <dbReference type="Proteomes" id="UP001160390"/>
    </source>
</evidence>
<dbReference type="PANTHER" id="PTHR48016:SF9">
    <property type="entry name" value="MITOGEN-ACTIVATED PROTEIN KINASE KINASE KINASE 14"/>
    <property type="match status" value="1"/>
</dbReference>
<dbReference type="InterPro" id="IPR011009">
    <property type="entry name" value="Kinase-like_dom_sf"/>
</dbReference>
<evidence type="ECO:0000256" key="2">
    <source>
        <dbReference type="ARBA" id="ARBA00022679"/>
    </source>
</evidence>
<dbReference type="InterPro" id="IPR008271">
    <property type="entry name" value="Ser/Thr_kinase_AS"/>
</dbReference>
<comment type="caution">
    <text evidence="12">The sequence shown here is derived from an EMBL/GenBank/DDBJ whole genome shotgun (WGS) entry which is preliminary data.</text>
</comment>
<name>A0AA35Q090_9HYPO</name>
<evidence type="ECO:0000256" key="4">
    <source>
        <dbReference type="ARBA" id="ARBA00022777"/>
    </source>
</evidence>
<keyword evidence="5 8" id="KW-0067">ATP-binding</keyword>
<dbReference type="GO" id="GO:0007249">
    <property type="term" value="P:canonical NF-kappaB signal transduction"/>
    <property type="evidence" value="ECO:0007669"/>
    <property type="project" value="TreeGrafter"/>
</dbReference>
<dbReference type="EMBL" id="CABFNP030000761">
    <property type="protein sequence ID" value="CAI6085253.1"/>
    <property type="molecule type" value="Genomic_DNA"/>
</dbReference>
<comment type="catalytic activity">
    <reaction evidence="6">
        <text>L-threonyl-[protein] + ATP = O-phospho-L-threonyl-[protein] + ADP + H(+)</text>
        <dbReference type="Rhea" id="RHEA:46608"/>
        <dbReference type="Rhea" id="RHEA-COMP:11060"/>
        <dbReference type="Rhea" id="RHEA-COMP:11605"/>
        <dbReference type="ChEBI" id="CHEBI:15378"/>
        <dbReference type="ChEBI" id="CHEBI:30013"/>
        <dbReference type="ChEBI" id="CHEBI:30616"/>
        <dbReference type="ChEBI" id="CHEBI:61977"/>
        <dbReference type="ChEBI" id="CHEBI:456216"/>
        <dbReference type="EC" id="2.7.11.24"/>
    </reaction>
    <physiologicalReaction direction="left-to-right" evidence="6">
        <dbReference type="Rhea" id="RHEA:46609"/>
    </physiologicalReaction>
</comment>
<evidence type="ECO:0000313" key="12">
    <source>
        <dbReference type="EMBL" id="CAI6085253.1"/>
    </source>
</evidence>
<evidence type="ECO:0000256" key="9">
    <source>
        <dbReference type="RuleBase" id="RU000304"/>
    </source>
</evidence>
<dbReference type="Proteomes" id="UP001160390">
    <property type="component" value="Unassembled WGS sequence"/>
</dbReference>
<dbReference type="Gene3D" id="1.10.510.10">
    <property type="entry name" value="Transferase(Phosphotransferase) domain 1"/>
    <property type="match status" value="1"/>
</dbReference>
<reference evidence="12" key="1">
    <citation type="submission" date="2023-01" db="EMBL/GenBank/DDBJ databases">
        <authorList>
            <person name="Piombo E."/>
        </authorList>
    </citation>
    <scope>NUCLEOTIDE SEQUENCE</scope>
</reference>
<comment type="catalytic activity">
    <reaction evidence="7">
        <text>L-seryl-[protein] + ATP = O-phospho-L-seryl-[protein] + ADP + H(+)</text>
        <dbReference type="Rhea" id="RHEA:17989"/>
        <dbReference type="Rhea" id="RHEA-COMP:9863"/>
        <dbReference type="Rhea" id="RHEA-COMP:11604"/>
        <dbReference type="ChEBI" id="CHEBI:15378"/>
        <dbReference type="ChEBI" id="CHEBI:29999"/>
        <dbReference type="ChEBI" id="CHEBI:30616"/>
        <dbReference type="ChEBI" id="CHEBI:83421"/>
        <dbReference type="ChEBI" id="CHEBI:456216"/>
        <dbReference type="EC" id="2.7.11.24"/>
    </reaction>
    <physiologicalReaction direction="left-to-right" evidence="7">
        <dbReference type="Rhea" id="RHEA:17990"/>
    </physiologicalReaction>
</comment>
<evidence type="ECO:0000256" key="5">
    <source>
        <dbReference type="ARBA" id="ARBA00022840"/>
    </source>
</evidence>
<evidence type="ECO:0000256" key="1">
    <source>
        <dbReference type="ARBA" id="ARBA00012411"/>
    </source>
</evidence>
<evidence type="ECO:0000256" key="7">
    <source>
        <dbReference type="ARBA" id="ARBA00048130"/>
    </source>
</evidence>
<keyword evidence="4" id="KW-0418">Kinase</keyword>
<feature type="binding site" evidence="8">
    <location>
        <position position="249"/>
    </location>
    <ligand>
        <name>ATP</name>
        <dbReference type="ChEBI" id="CHEBI:30616"/>
    </ligand>
</feature>
<dbReference type="InterPro" id="IPR000719">
    <property type="entry name" value="Prot_kinase_dom"/>
</dbReference>
<dbReference type="CDD" id="cd00180">
    <property type="entry name" value="PKc"/>
    <property type="match status" value="1"/>
</dbReference>
<dbReference type="GO" id="GO:0005524">
    <property type="term" value="F:ATP binding"/>
    <property type="evidence" value="ECO:0007669"/>
    <property type="project" value="UniProtKB-UniRule"/>
</dbReference>
<feature type="compositionally biased region" description="Basic residues" evidence="10">
    <location>
        <begin position="7"/>
        <end position="16"/>
    </location>
</feature>